<evidence type="ECO:0000313" key="3">
    <source>
        <dbReference type="Proteomes" id="UP000297245"/>
    </source>
</evidence>
<dbReference type="AlphaFoldDB" id="A0A4S8L7T7"/>
<organism evidence="2 3">
    <name type="scientific">Dendrothele bispora (strain CBS 962.96)</name>
    <dbReference type="NCBI Taxonomy" id="1314807"/>
    <lineage>
        <taxon>Eukaryota</taxon>
        <taxon>Fungi</taxon>
        <taxon>Dikarya</taxon>
        <taxon>Basidiomycota</taxon>
        <taxon>Agaricomycotina</taxon>
        <taxon>Agaricomycetes</taxon>
        <taxon>Agaricomycetidae</taxon>
        <taxon>Agaricales</taxon>
        <taxon>Agaricales incertae sedis</taxon>
        <taxon>Dendrothele</taxon>
    </lineage>
</organism>
<feature type="compositionally biased region" description="Polar residues" evidence="1">
    <location>
        <begin position="59"/>
        <end position="70"/>
    </location>
</feature>
<name>A0A4S8L7T7_DENBC</name>
<evidence type="ECO:0000256" key="1">
    <source>
        <dbReference type="SAM" id="MobiDB-lite"/>
    </source>
</evidence>
<evidence type="ECO:0000313" key="2">
    <source>
        <dbReference type="EMBL" id="THU84729.1"/>
    </source>
</evidence>
<protein>
    <submittedName>
        <fullName evidence="2">Uncharacterized protein</fullName>
    </submittedName>
</protein>
<gene>
    <name evidence="2" type="ORF">K435DRAFT_806492</name>
</gene>
<dbReference type="Proteomes" id="UP000297245">
    <property type="component" value="Unassembled WGS sequence"/>
</dbReference>
<proteinExistence type="predicted"/>
<feature type="region of interest" description="Disordered" evidence="1">
    <location>
        <begin position="39"/>
        <end position="70"/>
    </location>
</feature>
<sequence length="159" mass="17305">MAPLSKEDDSSASLQGLPQSLRLWNRAFESLSKLHVPLAPNSSENSSPFEVSSLRNALPTETPQTLQDQTKYSTVIHEPTGMAHLSSPSGIRVHSQSSIPSREAQYFTDQVRDLAEALNASALICRAPARNGELAMLQGKLEVGLEEVEQLDQKLEGVP</sequence>
<dbReference type="OrthoDB" id="10255632at2759"/>
<reference evidence="2 3" key="1">
    <citation type="journal article" date="2019" name="Nat. Ecol. Evol.">
        <title>Megaphylogeny resolves global patterns of mushroom evolution.</title>
        <authorList>
            <person name="Varga T."/>
            <person name="Krizsan K."/>
            <person name="Foldi C."/>
            <person name="Dima B."/>
            <person name="Sanchez-Garcia M."/>
            <person name="Sanchez-Ramirez S."/>
            <person name="Szollosi G.J."/>
            <person name="Szarkandi J.G."/>
            <person name="Papp V."/>
            <person name="Albert L."/>
            <person name="Andreopoulos W."/>
            <person name="Angelini C."/>
            <person name="Antonin V."/>
            <person name="Barry K.W."/>
            <person name="Bougher N.L."/>
            <person name="Buchanan P."/>
            <person name="Buyck B."/>
            <person name="Bense V."/>
            <person name="Catcheside P."/>
            <person name="Chovatia M."/>
            <person name="Cooper J."/>
            <person name="Damon W."/>
            <person name="Desjardin D."/>
            <person name="Finy P."/>
            <person name="Geml J."/>
            <person name="Haridas S."/>
            <person name="Hughes K."/>
            <person name="Justo A."/>
            <person name="Karasinski D."/>
            <person name="Kautmanova I."/>
            <person name="Kiss B."/>
            <person name="Kocsube S."/>
            <person name="Kotiranta H."/>
            <person name="LaButti K.M."/>
            <person name="Lechner B.E."/>
            <person name="Liimatainen K."/>
            <person name="Lipzen A."/>
            <person name="Lukacs Z."/>
            <person name="Mihaltcheva S."/>
            <person name="Morgado L.N."/>
            <person name="Niskanen T."/>
            <person name="Noordeloos M.E."/>
            <person name="Ohm R.A."/>
            <person name="Ortiz-Santana B."/>
            <person name="Ovrebo C."/>
            <person name="Racz N."/>
            <person name="Riley R."/>
            <person name="Savchenko A."/>
            <person name="Shiryaev A."/>
            <person name="Soop K."/>
            <person name="Spirin V."/>
            <person name="Szebenyi C."/>
            <person name="Tomsovsky M."/>
            <person name="Tulloss R.E."/>
            <person name="Uehling J."/>
            <person name="Grigoriev I.V."/>
            <person name="Vagvolgyi C."/>
            <person name="Papp T."/>
            <person name="Martin F.M."/>
            <person name="Miettinen O."/>
            <person name="Hibbett D.S."/>
            <person name="Nagy L.G."/>
        </authorList>
    </citation>
    <scope>NUCLEOTIDE SEQUENCE [LARGE SCALE GENOMIC DNA]</scope>
    <source>
        <strain evidence="2 3">CBS 962.96</strain>
    </source>
</reference>
<feature type="compositionally biased region" description="Low complexity" evidence="1">
    <location>
        <begin position="40"/>
        <end position="53"/>
    </location>
</feature>
<accession>A0A4S8L7T7</accession>
<dbReference type="EMBL" id="ML179583">
    <property type="protein sequence ID" value="THU84729.1"/>
    <property type="molecule type" value="Genomic_DNA"/>
</dbReference>
<keyword evidence="3" id="KW-1185">Reference proteome</keyword>